<dbReference type="EMBL" id="JACMSC010000008">
    <property type="protein sequence ID" value="KAG6512329.1"/>
    <property type="molecule type" value="Genomic_DNA"/>
</dbReference>
<evidence type="ECO:0000256" key="2">
    <source>
        <dbReference type="SAM" id="MobiDB-lite"/>
    </source>
</evidence>
<feature type="region of interest" description="Disordered" evidence="2">
    <location>
        <begin position="70"/>
        <end position="102"/>
    </location>
</feature>
<evidence type="ECO:0000313" key="4">
    <source>
        <dbReference type="EMBL" id="KAG6512329.1"/>
    </source>
</evidence>
<comment type="caution">
    <text evidence="4">The sequence shown here is derived from an EMBL/GenBank/DDBJ whole genome shotgun (WGS) entry which is preliminary data.</text>
</comment>
<feature type="transmembrane region" description="Helical" evidence="3">
    <location>
        <begin position="455"/>
        <end position="475"/>
    </location>
</feature>
<feature type="transmembrane region" description="Helical" evidence="3">
    <location>
        <begin position="487"/>
        <end position="510"/>
    </location>
</feature>
<keyword evidence="3" id="KW-0472">Membrane</keyword>
<keyword evidence="3" id="KW-0812">Transmembrane</keyword>
<dbReference type="Proteomes" id="UP000734854">
    <property type="component" value="Unassembled WGS sequence"/>
</dbReference>
<evidence type="ECO:0000256" key="3">
    <source>
        <dbReference type="SAM" id="Phobius"/>
    </source>
</evidence>
<sequence length="878" mass="98468">MASSKATCSTGLVRTKLVLWDSTVPVRTKPRLWHSEWPLALLCYLTYFLTPLYYGKAAASTPIGEYSRLGGQGSPTPVASGPSKQTMVPNEAQAQPSNPEQKGQAIPVGIGLMAAQLMGDGGSLRWVDLFFTNKLFSQGHASQFILPDLNRVASEADDVDLIVDVMGNCLVERFIGWFLDGQQSKQWPTDGKCTLSKLISKVGRPLYTDQMTKQWGRISFALVLDVGIWGHYLPQCEAAHQQGHSASPQIQTETQQPVPADTTVPQQGCCSRPGATLTSPAMALQMYNLRRVAPVLLSQKLQYFFEMADGSRHKLNITQQCAPLNVFSETKQGKLEVEGKIVRVVNMEPSIGDFKAYSQSVGERTRIAAAKTKRIKVIDIGNDAASKNIGAGYKFGPWFLLLSCLLLETKIHHHFLWRKGRKHQVLLQSSSLIKTMAGGIWFAKYVMFLHLVSERYCLCLVSSCLLKLLLLRFFLAKSIKMVLCKGTYLLLNFEFLSLAIFVPISNFCILKRYWRRRSHRIAGLLASVKPSHREAAGVDEAIGLRGCWQVLFCQPANFSDMICDVPELRGDNYKIWKERTLLHLGCKDVDYAIRKDEPPPENIALYEKWERSNRLSIMFIKTKISDGIRGSLEHYDNVRDLLKAIDDQFVSSDKALASTLIHQFSSMKLSGIHGVQEVPQTADRNSLDPEVQQIPEIVEQFVEQHDPATQESVDTTLRTANPNSVDYEVQQIPEIVEQSVEQHDPATQENAWEAASQAVQNVETIKKQLADHLRKLFKNFKELKGCMDVLRNNSSDVPVKSMKNQTIKEQIIEDVNQLFLKLEELEERFQALQLSKVSDKKSDANAASGSQPASTDLKEKGKSKEVRKKGKKNLPRKS</sequence>
<keyword evidence="1" id="KW-0175">Coiled coil</keyword>
<proteinExistence type="predicted"/>
<feature type="compositionally biased region" description="Basic residues" evidence="2">
    <location>
        <begin position="865"/>
        <end position="878"/>
    </location>
</feature>
<accession>A0A8J5H468</accession>
<feature type="region of interest" description="Disordered" evidence="2">
    <location>
        <begin position="836"/>
        <end position="878"/>
    </location>
</feature>
<feature type="compositionally biased region" description="Polar residues" evidence="2">
    <location>
        <begin position="845"/>
        <end position="854"/>
    </location>
</feature>
<protein>
    <submittedName>
        <fullName evidence="4">Uncharacterized protein</fullName>
    </submittedName>
</protein>
<feature type="compositionally biased region" description="Polar residues" evidence="2">
    <location>
        <begin position="243"/>
        <end position="269"/>
    </location>
</feature>
<feature type="compositionally biased region" description="Polar residues" evidence="2">
    <location>
        <begin position="74"/>
        <end position="101"/>
    </location>
</feature>
<reference evidence="4 5" key="1">
    <citation type="submission" date="2020-08" db="EMBL/GenBank/DDBJ databases">
        <title>Plant Genome Project.</title>
        <authorList>
            <person name="Zhang R.-G."/>
        </authorList>
    </citation>
    <scope>NUCLEOTIDE SEQUENCE [LARGE SCALE GENOMIC DNA]</scope>
    <source>
        <tissue evidence="4">Rhizome</tissue>
    </source>
</reference>
<evidence type="ECO:0000256" key="1">
    <source>
        <dbReference type="SAM" id="Coils"/>
    </source>
</evidence>
<feature type="coiled-coil region" evidence="1">
    <location>
        <begin position="808"/>
        <end position="835"/>
    </location>
</feature>
<keyword evidence="3" id="KW-1133">Transmembrane helix</keyword>
<name>A0A8J5H468_ZINOF</name>
<dbReference type="AlphaFoldDB" id="A0A8J5H468"/>
<evidence type="ECO:0000313" key="5">
    <source>
        <dbReference type="Proteomes" id="UP000734854"/>
    </source>
</evidence>
<keyword evidence="5" id="KW-1185">Reference proteome</keyword>
<gene>
    <name evidence="4" type="ORF">ZIOFF_030429</name>
</gene>
<organism evidence="4 5">
    <name type="scientific">Zingiber officinale</name>
    <name type="common">Ginger</name>
    <name type="synonym">Amomum zingiber</name>
    <dbReference type="NCBI Taxonomy" id="94328"/>
    <lineage>
        <taxon>Eukaryota</taxon>
        <taxon>Viridiplantae</taxon>
        <taxon>Streptophyta</taxon>
        <taxon>Embryophyta</taxon>
        <taxon>Tracheophyta</taxon>
        <taxon>Spermatophyta</taxon>
        <taxon>Magnoliopsida</taxon>
        <taxon>Liliopsida</taxon>
        <taxon>Zingiberales</taxon>
        <taxon>Zingiberaceae</taxon>
        <taxon>Zingiber</taxon>
    </lineage>
</organism>
<feature type="region of interest" description="Disordered" evidence="2">
    <location>
        <begin position="243"/>
        <end position="271"/>
    </location>
</feature>